<keyword evidence="4" id="KW-0949">S-adenosyl-L-methionine</keyword>
<evidence type="ECO:0000313" key="5">
    <source>
        <dbReference type="EMBL" id="CAB4680409.1"/>
    </source>
</evidence>
<organism evidence="5">
    <name type="scientific">freshwater metagenome</name>
    <dbReference type="NCBI Taxonomy" id="449393"/>
    <lineage>
        <taxon>unclassified sequences</taxon>
        <taxon>metagenomes</taxon>
        <taxon>ecological metagenomes</taxon>
    </lineage>
</organism>
<evidence type="ECO:0000256" key="2">
    <source>
        <dbReference type="ARBA" id="ARBA00022603"/>
    </source>
</evidence>
<dbReference type="AlphaFoldDB" id="A0A6J6N2N7"/>
<dbReference type="HAMAP" id="MF_01007">
    <property type="entry name" value="16SrRNA_methyltr_H"/>
    <property type="match status" value="1"/>
</dbReference>
<reference evidence="5" key="1">
    <citation type="submission" date="2020-05" db="EMBL/GenBank/DDBJ databases">
        <authorList>
            <person name="Chiriac C."/>
            <person name="Salcher M."/>
            <person name="Ghai R."/>
            <person name="Kavagutti S V."/>
        </authorList>
    </citation>
    <scope>NUCLEOTIDE SEQUENCE</scope>
</reference>
<dbReference type="Gene3D" id="1.10.150.170">
    <property type="entry name" value="Putative methyltransferase TM0872, insert domain"/>
    <property type="match status" value="1"/>
</dbReference>
<accession>A0A6J6N2N7</accession>
<comment type="similarity">
    <text evidence="1">Belongs to the methyltransferase superfamily. RsmH family.</text>
</comment>
<dbReference type="SUPFAM" id="SSF81799">
    <property type="entry name" value="Putative methyltransferase TM0872, insert domain"/>
    <property type="match status" value="1"/>
</dbReference>
<dbReference type="PIRSF" id="PIRSF004486">
    <property type="entry name" value="MraW"/>
    <property type="match status" value="1"/>
</dbReference>
<dbReference type="PANTHER" id="PTHR11265:SF0">
    <property type="entry name" value="12S RRNA N4-METHYLCYTIDINE METHYLTRANSFERASE"/>
    <property type="match status" value="1"/>
</dbReference>
<sequence>MNEIASLHEPVLLERCIEILGESLTGESAILVDGTLGLGGHSEAFLRRFPQLTLVGIDRDENALKLAGERLAPFADRIHLVQAVYSEIPEVLQELGINLADAVLLDLGVSSMQLDQRERGFAYSFDAPLDMRMDGSAELTAAVVLNEYSEDELSRIFKVYGEERYAKPIAKQIVKVRTQTPFVHSKQLTEIISKIVPFIPGKTSGHPAKRVFQALRIEVNSELEILEETIPAVIDSLRVGGRVLVLSYQSLEDRIVKQALVAAATSSAPVDLPIELAEHAPVLRLVVRGAEKATPEEIKENPRSASVRLRAAEKIRNAA</sequence>
<dbReference type="GO" id="GO:0005737">
    <property type="term" value="C:cytoplasm"/>
    <property type="evidence" value="ECO:0007669"/>
    <property type="project" value="TreeGrafter"/>
</dbReference>
<dbReference type="EMBL" id="CAEZXL010000020">
    <property type="protein sequence ID" value="CAB4680409.1"/>
    <property type="molecule type" value="Genomic_DNA"/>
</dbReference>
<dbReference type="InterPro" id="IPR002903">
    <property type="entry name" value="RsmH"/>
</dbReference>
<evidence type="ECO:0000256" key="4">
    <source>
        <dbReference type="ARBA" id="ARBA00022691"/>
    </source>
</evidence>
<name>A0A6J6N2N7_9ZZZZ</name>
<gene>
    <name evidence="5" type="ORF">UFOPK2373_00211</name>
</gene>
<dbReference type="Gene3D" id="3.40.50.150">
    <property type="entry name" value="Vaccinia Virus protein VP39"/>
    <property type="match status" value="1"/>
</dbReference>
<dbReference type="Pfam" id="PF01795">
    <property type="entry name" value="Methyltransf_5"/>
    <property type="match status" value="1"/>
</dbReference>
<evidence type="ECO:0000256" key="3">
    <source>
        <dbReference type="ARBA" id="ARBA00022679"/>
    </source>
</evidence>
<keyword evidence="2" id="KW-0489">Methyltransferase</keyword>
<evidence type="ECO:0000256" key="1">
    <source>
        <dbReference type="ARBA" id="ARBA00010396"/>
    </source>
</evidence>
<dbReference type="NCBIfam" id="TIGR00006">
    <property type="entry name" value="16S rRNA (cytosine(1402)-N(4))-methyltransferase RsmH"/>
    <property type="match status" value="1"/>
</dbReference>
<dbReference type="GO" id="GO:0071424">
    <property type="term" value="F:rRNA (cytosine-N4-)-methyltransferase activity"/>
    <property type="evidence" value="ECO:0007669"/>
    <property type="project" value="TreeGrafter"/>
</dbReference>
<dbReference type="GO" id="GO:0070475">
    <property type="term" value="P:rRNA base methylation"/>
    <property type="evidence" value="ECO:0007669"/>
    <property type="project" value="TreeGrafter"/>
</dbReference>
<proteinExistence type="inferred from homology"/>
<dbReference type="SUPFAM" id="SSF53335">
    <property type="entry name" value="S-adenosyl-L-methionine-dependent methyltransferases"/>
    <property type="match status" value="1"/>
</dbReference>
<dbReference type="PANTHER" id="PTHR11265">
    <property type="entry name" value="S-ADENOSYL-METHYLTRANSFERASE MRAW"/>
    <property type="match status" value="1"/>
</dbReference>
<protein>
    <submittedName>
        <fullName evidence="5">Unannotated protein</fullName>
    </submittedName>
</protein>
<dbReference type="InterPro" id="IPR029063">
    <property type="entry name" value="SAM-dependent_MTases_sf"/>
</dbReference>
<dbReference type="InterPro" id="IPR023397">
    <property type="entry name" value="SAM-dep_MeTrfase_MraW_recog"/>
</dbReference>
<keyword evidence="3" id="KW-0808">Transferase</keyword>